<feature type="domain" description="N-acetyltransferase" evidence="1">
    <location>
        <begin position="27"/>
        <end position="179"/>
    </location>
</feature>
<gene>
    <name evidence="2" type="ORF">EM808_22535</name>
</gene>
<keyword evidence="2" id="KW-0808">Transferase</keyword>
<dbReference type="InterPro" id="IPR016181">
    <property type="entry name" value="Acyl_CoA_acyltransferase"/>
</dbReference>
<dbReference type="PRINTS" id="PR01754">
    <property type="entry name" value="SACTRNSFRASE"/>
</dbReference>
<dbReference type="Proteomes" id="UP000288024">
    <property type="component" value="Unassembled WGS sequence"/>
</dbReference>
<name>A0A437K5K0_9BACI</name>
<dbReference type="EMBL" id="RZTZ01000013">
    <property type="protein sequence ID" value="RVT58296.1"/>
    <property type="molecule type" value="Genomic_DNA"/>
</dbReference>
<proteinExistence type="predicted"/>
<protein>
    <submittedName>
        <fullName evidence="2">GNAT family N-acetyltransferase</fullName>
    </submittedName>
</protein>
<dbReference type="AlphaFoldDB" id="A0A437K5K0"/>
<evidence type="ECO:0000313" key="2">
    <source>
        <dbReference type="EMBL" id="RVT58296.1"/>
    </source>
</evidence>
<keyword evidence="3" id="KW-1185">Reference proteome</keyword>
<reference evidence="2 3" key="1">
    <citation type="submission" date="2019-01" db="EMBL/GenBank/DDBJ databases">
        <title>Bacillus sp. M5HDSG1-1, whole genome shotgun sequence.</title>
        <authorList>
            <person name="Tuo L."/>
        </authorList>
    </citation>
    <scope>NUCLEOTIDE SEQUENCE [LARGE SCALE GENOMIC DNA]</scope>
    <source>
        <strain evidence="2 3">M5HDSG1-1</strain>
    </source>
</reference>
<accession>A0A437K5K0</accession>
<dbReference type="InterPro" id="IPR008125">
    <property type="entry name" value="Streptothricin_AcTrfase"/>
</dbReference>
<evidence type="ECO:0000259" key="1">
    <source>
        <dbReference type="PROSITE" id="PS51186"/>
    </source>
</evidence>
<dbReference type="RefSeq" id="WP_127741020.1">
    <property type="nucleotide sequence ID" value="NZ_RZTZ01000013.1"/>
</dbReference>
<dbReference type="Pfam" id="PF00583">
    <property type="entry name" value="Acetyltransf_1"/>
    <property type="match status" value="1"/>
</dbReference>
<comment type="caution">
    <text evidence="2">The sequence shown here is derived from an EMBL/GenBank/DDBJ whole genome shotgun (WGS) entry which is preliminary data.</text>
</comment>
<dbReference type="PROSITE" id="PS51186">
    <property type="entry name" value="GNAT"/>
    <property type="match status" value="1"/>
</dbReference>
<dbReference type="SUPFAM" id="SSF55729">
    <property type="entry name" value="Acyl-CoA N-acyltransferases (Nat)"/>
    <property type="match status" value="1"/>
</dbReference>
<dbReference type="GO" id="GO:0016747">
    <property type="term" value="F:acyltransferase activity, transferring groups other than amino-acyl groups"/>
    <property type="evidence" value="ECO:0007669"/>
    <property type="project" value="InterPro"/>
</dbReference>
<dbReference type="CDD" id="cd04301">
    <property type="entry name" value="NAT_SF"/>
    <property type="match status" value="1"/>
</dbReference>
<dbReference type="Gene3D" id="3.40.630.30">
    <property type="match status" value="1"/>
</dbReference>
<dbReference type="InterPro" id="IPR000182">
    <property type="entry name" value="GNAT_dom"/>
</dbReference>
<sequence length="179" mass="20822">MTFQQITVLPFQAQHISIINKTNERFPIIGRLVPSLMHGVWSFQEELYEQTTYTKFLDDTLPWHDYIENNDKAIFLAFINGEYVGQIRLIKDWNKFCYIENIAVCEKFRQNGVGKVLFAKAEDWALSAGLHGISLEAQDDNLLACRFYVKQGMELGGVDSLKHAFNPNIDKTLYWYKVF</sequence>
<organism evidence="2 3">
    <name type="scientific">Niallia taxi</name>
    <dbReference type="NCBI Taxonomy" id="2499688"/>
    <lineage>
        <taxon>Bacteria</taxon>
        <taxon>Bacillati</taxon>
        <taxon>Bacillota</taxon>
        <taxon>Bacilli</taxon>
        <taxon>Bacillales</taxon>
        <taxon>Bacillaceae</taxon>
        <taxon>Niallia</taxon>
    </lineage>
</organism>
<evidence type="ECO:0000313" key="3">
    <source>
        <dbReference type="Proteomes" id="UP000288024"/>
    </source>
</evidence>